<reference evidence="2" key="1">
    <citation type="submission" date="2023-07" db="EMBL/GenBank/DDBJ databases">
        <title>30 novel species of actinomycetes from the DSMZ collection.</title>
        <authorList>
            <person name="Nouioui I."/>
        </authorList>
    </citation>
    <scope>NUCLEOTIDE SEQUENCE [LARGE SCALE GENOMIC DNA]</scope>
    <source>
        <strain evidence="2">DSM 44918</strain>
    </source>
</reference>
<evidence type="ECO:0008006" key="3">
    <source>
        <dbReference type="Google" id="ProtNLM"/>
    </source>
</evidence>
<evidence type="ECO:0000313" key="1">
    <source>
        <dbReference type="EMBL" id="MDT0318016.1"/>
    </source>
</evidence>
<protein>
    <recommendedName>
        <fullName evidence="3">Cupin domain-containing protein</fullName>
    </recommendedName>
</protein>
<keyword evidence="2" id="KW-1185">Reference proteome</keyword>
<evidence type="ECO:0000313" key="2">
    <source>
        <dbReference type="Proteomes" id="UP001183420"/>
    </source>
</evidence>
<name>A0ABU2LKE5_9ACTN</name>
<dbReference type="EMBL" id="JAVREM010000004">
    <property type="protein sequence ID" value="MDT0318016.1"/>
    <property type="molecule type" value="Genomic_DNA"/>
</dbReference>
<organism evidence="1 2">
    <name type="scientific">Streptomyces millisiae</name>
    <dbReference type="NCBI Taxonomy" id="3075542"/>
    <lineage>
        <taxon>Bacteria</taxon>
        <taxon>Bacillati</taxon>
        <taxon>Actinomycetota</taxon>
        <taxon>Actinomycetes</taxon>
        <taxon>Kitasatosporales</taxon>
        <taxon>Streptomycetaceae</taxon>
        <taxon>Streptomyces</taxon>
    </lineage>
</organism>
<gene>
    <name evidence="1" type="ORF">RNC47_06635</name>
</gene>
<proteinExistence type="predicted"/>
<comment type="caution">
    <text evidence="1">The sequence shown here is derived from an EMBL/GenBank/DDBJ whole genome shotgun (WGS) entry which is preliminary data.</text>
</comment>
<dbReference type="InterPro" id="IPR011051">
    <property type="entry name" value="RmlC_Cupin_sf"/>
</dbReference>
<dbReference type="Proteomes" id="UP001183420">
    <property type="component" value="Unassembled WGS sequence"/>
</dbReference>
<sequence length="122" mass="13386">MTTMTRDETPVVVSNEAGVEVRSRPIGGDLAVSYIRLPAGTDMSIPLKGLPDDQCQCPHWGFLTKGRMKLHTGHGDEIYEAGQAYYWAPGHAPEALEDSELMEFSPADDFAKVLDHVKEQVG</sequence>
<dbReference type="RefSeq" id="WP_311596390.1">
    <property type="nucleotide sequence ID" value="NZ_JAVREM010000004.1"/>
</dbReference>
<accession>A0ABU2LKE5</accession>
<dbReference type="SUPFAM" id="SSF51182">
    <property type="entry name" value="RmlC-like cupins"/>
    <property type="match status" value="1"/>
</dbReference>